<sequence>MSPDLAQAYARDGVVLLPGALDARSLAEAEAAWSWSLANPGPLASRIPSRNSDALFYQDLYNPDVLKGYRAMLEASPLPAEIARLWGGGACWFMYEQVFLKEGGEARRTPWHQDSSYLAVAGDQLAVAWITFDACAQADSLEFIPGSHRGRLYNGSRFDIDDDTLPTHPRSSLPVLPDIEAGRDRWEIVSFAVEPGDVVLFHPKVLHGGAPTHPGTRRRTLTLRFFGEDAVYDPREGGAGPRVAGFHERMKAGDPFRDPGFLKLA</sequence>
<dbReference type="Gene3D" id="2.60.120.620">
    <property type="entry name" value="q2cbj1_9rhob like domain"/>
    <property type="match status" value="1"/>
</dbReference>
<dbReference type="OrthoDB" id="2560571at2"/>
<accession>A0A2Z3HNN8</accession>
<dbReference type="KEGG" id="phb:HYN04_09745"/>
<dbReference type="EMBL" id="CP029479">
    <property type="protein sequence ID" value="AWM78013.1"/>
    <property type="molecule type" value="Genomic_DNA"/>
</dbReference>
<protein>
    <submittedName>
        <fullName evidence="1">Phytanoyl-CoA dioxygenase</fullName>
    </submittedName>
</protein>
<name>A0A2Z3HNN8_9CAUL</name>
<keyword evidence="1" id="KW-0560">Oxidoreductase</keyword>
<reference evidence="2" key="1">
    <citation type="submission" date="2018-05" db="EMBL/GenBank/DDBJ databases">
        <title>Genome sequencing of Phenylobacterium sp. HYN0004.</title>
        <authorList>
            <person name="Yi H."/>
            <person name="Baek C."/>
        </authorList>
    </citation>
    <scope>NUCLEOTIDE SEQUENCE [LARGE SCALE GENOMIC DNA]</scope>
    <source>
        <strain evidence="2">HYN0004</strain>
    </source>
</reference>
<dbReference type="InterPro" id="IPR008775">
    <property type="entry name" value="Phytyl_CoA_dOase-like"/>
</dbReference>
<keyword evidence="2" id="KW-1185">Reference proteome</keyword>
<dbReference type="AlphaFoldDB" id="A0A2Z3HNN8"/>
<dbReference type="GO" id="GO:0005506">
    <property type="term" value="F:iron ion binding"/>
    <property type="evidence" value="ECO:0007669"/>
    <property type="project" value="UniProtKB-ARBA"/>
</dbReference>
<evidence type="ECO:0000313" key="1">
    <source>
        <dbReference type="EMBL" id="AWM78013.1"/>
    </source>
</evidence>
<dbReference type="GO" id="GO:0016706">
    <property type="term" value="F:2-oxoglutarate-dependent dioxygenase activity"/>
    <property type="evidence" value="ECO:0007669"/>
    <property type="project" value="UniProtKB-ARBA"/>
</dbReference>
<dbReference type="SUPFAM" id="SSF51197">
    <property type="entry name" value="Clavaminate synthase-like"/>
    <property type="match status" value="1"/>
</dbReference>
<evidence type="ECO:0000313" key="2">
    <source>
        <dbReference type="Proteomes" id="UP000247763"/>
    </source>
</evidence>
<dbReference type="RefSeq" id="WP_110450580.1">
    <property type="nucleotide sequence ID" value="NZ_CP029479.1"/>
</dbReference>
<dbReference type="Proteomes" id="UP000247763">
    <property type="component" value="Chromosome"/>
</dbReference>
<organism evidence="1 2">
    <name type="scientific">Phenylobacterium parvum</name>
    <dbReference type="NCBI Taxonomy" id="2201350"/>
    <lineage>
        <taxon>Bacteria</taxon>
        <taxon>Pseudomonadati</taxon>
        <taxon>Pseudomonadota</taxon>
        <taxon>Alphaproteobacteria</taxon>
        <taxon>Caulobacterales</taxon>
        <taxon>Caulobacteraceae</taxon>
        <taxon>Phenylobacterium</taxon>
    </lineage>
</organism>
<keyword evidence="1" id="KW-0223">Dioxygenase</keyword>
<proteinExistence type="predicted"/>
<dbReference type="Pfam" id="PF05721">
    <property type="entry name" value="PhyH"/>
    <property type="match status" value="1"/>
</dbReference>
<gene>
    <name evidence="1" type="ORF">HYN04_09745</name>
</gene>
<dbReference type="PANTHER" id="PTHR20883:SF49">
    <property type="entry name" value="PHYTANOYL-COA DIOXYGENASE"/>
    <property type="match status" value="1"/>
</dbReference>
<dbReference type="PANTHER" id="PTHR20883">
    <property type="entry name" value="PHYTANOYL-COA DIOXYGENASE DOMAIN CONTAINING 1"/>
    <property type="match status" value="1"/>
</dbReference>